<evidence type="ECO:0000313" key="2">
    <source>
        <dbReference type="Proteomes" id="UP000037326"/>
    </source>
</evidence>
<dbReference type="RefSeq" id="WP_236690813.1">
    <property type="nucleotide sequence ID" value="NZ_LFXJ01000005.1"/>
</dbReference>
<dbReference type="GeneID" id="96598333"/>
<protein>
    <submittedName>
        <fullName evidence="1">Uncharacterized protein</fullName>
    </submittedName>
</protein>
<evidence type="ECO:0000313" key="1">
    <source>
        <dbReference type="EMBL" id="KMY32217.1"/>
    </source>
</evidence>
<reference evidence="2" key="1">
    <citation type="submission" date="2015-07" db="EMBL/GenBank/DDBJ databases">
        <authorList>
            <consortium name="Consortium for Microbial Forensics and Genomics (microFORGE)"/>
            <person name="Knight B.M."/>
            <person name="Roberts D.P."/>
            <person name="Lin D."/>
            <person name="Hari K."/>
            <person name="Fletcher J."/>
            <person name="Melcher U."/>
            <person name="Blagden T."/>
            <person name="Winegar R.A."/>
        </authorList>
    </citation>
    <scope>NUCLEOTIDE SEQUENCE [LARGE SCALE GENOMIC DNA]</scope>
    <source>
        <strain evidence="2">DSM 23493</strain>
    </source>
</reference>
<name>A0A0K9FD94_9BACI</name>
<sequence>MLQINLNKSLAWKMGEMIEACLITYKHYLLFCDEIIDKSESPPYWIIELSLTKFQNDAERIVKEFANSEPFENFPELNDFYLACLFLKYKQRQISWASFLFSAGWYSDGSHCSIHCEFFYDLFNAYENSKYSQGLEEIQVIDVENLLKINISEVQVIYKIFEYYFDKYVSSSR</sequence>
<accession>A0A0K9FD94</accession>
<gene>
    <name evidence="1" type="ORF">ACZ11_08690</name>
</gene>
<organism evidence="1 2">
    <name type="scientific">Lysinibacillus xylanilyticus</name>
    <dbReference type="NCBI Taxonomy" id="582475"/>
    <lineage>
        <taxon>Bacteria</taxon>
        <taxon>Bacillati</taxon>
        <taxon>Bacillota</taxon>
        <taxon>Bacilli</taxon>
        <taxon>Bacillales</taxon>
        <taxon>Bacillaceae</taxon>
        <taxon>Lysinibacillus</taxon>
    </lineage>
</organism>
<dbReference type="AlphaFoldDB" id="A0A0K9FD94"/>
<comment type="caution">
    <text evidence="1">The sequence shown here is derived from an EMBL/GenBank/DDBJ whole genome shotgun (WGS) entry which is preliminary data.</text>
</comment>
<dbReference type="EMBL" id="LFXJ01000005">
    <property type="protein sequence ID" value="KMY32217.1"/>
    <property type="molecule type" value="Genomic_DNA"/>
</dbReference>
<dbReference type="Proteomes" id="UP000037326">
    <property type="component" value="Unassembled WGS sequence"/>
</dbReference>
<proteinExistence type="predicted"/>
<dbReference type="PATRIC" id="fig|582475.4.peg.1279"/>